<evidence type="ECO:0000313" key="3">
    <source>
        <dbReference type="Proteomes" id="UP001168540"/>
    </source>
</evidence>
<dbReference type="InterPro" id="IPR003033">
    <property type="entry name" value="SCP2_sterol-bd_dom"/>
</dbReference>
<dbReference type="RefSeq" id="WP_289831252.1">
    <property type="nucleotide sequence ID" value="NZ_JAUEDK010000037.1"/>
</dbReference>
<dbReference type="Pfam" id="PF02036">
    <property type="entry name" value="SCP2"/>
    <property type="match status" value="1"/>
</dbReference>
<evidence type="ECO:0000259" key="1">
    <source>
        <dbReference type="Pfam" id="PF02036"/>
    </source>
</evidence>
<dbReference type="SUPFAM" id="SSF55718">
    <property type="entry name" value="SCP-like"/>
    <property type="match status" value="1"/>
</dbReference>
<dbReference type="Proteomes" id="UP001168540">
    <property type="component" value="Unassembled WGS sequence"/>
</dbReference>
<protein>
    <submittedName>
        <fullName evidence="2">SCP2 sterol-binding domain-containing protein</fullName>
    </submittedName>
</protein>
<organism evidence="2 3">
    <name type="scientific">Crenobacter oryzisoli</name>
    <dbReference type="NCBI Taxonomy" id="3056844"/>
    <lineage>
        <taxon>Bacteria</taxon>
        <taxon>Pseudomonadati</taxon>
        <taxon>Pseudomonadota</taxon>
        <taxon>Betaproteobacteria</taxon>
        <taxon>Neisseriales</taxon>
        <taxon>Neisseriaceae</taxon>
        <taxon>Crenobacter</taxon>
    </lineage>
</organism>
<keyword evidence="3" id="KW-1185">Reference proteome</keyword>
<reference evidence="2" key="1">
    <citation type="submission" date="2023-06" db="EMBL/GenBank/DDBJ databases">
        <authorList>
            <person name="Zhang S."/>
        </authorList>
    </citation>
    <scope>NUCLEOTIDE SEQUENCE</scope>
    <source>
        <strain evidence="2">SG2303</strain>
    </source>
</reference>
<sequence>MSELNFDFLAAELEQKATKLGNLGARLKFVFEGEGAVHIDASIDPAVVCRDGSLEADITITAPLKVWVDLRAKKLAPHVAALTRKIKISGNLGLMKLAPRIMAVL</sequence>
<comment type="caution">
    <text evidence="2">The sequence shown here is derived from an EMBL/GenBank/DDBJ whole genome shotgun (WGS) entry which is preliminary data.</text>
</comment>
<evidence type="ECO:0000313" key="2">
    <source>
        <dbReference type="EMBL" id="MDN0076599.1"/>
    </source>
</evidence>
<dbReference type="EMBL" id="JAUEDK010000037">
    <property type="protein sequence ID" value="MDN0076599.1"/>
    <property type="molecule type" value="Genomic_DNA"/>
</dbReference>
<dbReference type="Gene3D" id="3.30.1050.10">
    <property type="entry name" value="SCP2 sterol-binding domain"/>
    <property type="match status" value="1"/>
</dbReference>
<feature type="domain" description="SCP2" evidence="1">
    <location>
        <begin position="14"/>
        <end position="95"/>
    </location>
</feature>
<gene>
    <name evidence="2" type="ORF">QU481_17160</name>
</gene>
<proteinExistence type="predicted"/>
<dbReference type="InterPro" id="IPR036527">
    <property type="entry name" value="SCP2_sterol-bd_dom_sf"/>
</dbReference>
<accession>A0ABT7XST2</accession>
<name>A0ABT7XST2_9NEIS</name>